<dbReference type="EMBL" id="VORY01000011">
    <property type="protein sequence ID" value="TXD93436.1"/>
    <property type="molecule type" value="Genomic_DNA"/>
</dbReference>
<proteinExistence type="predicted"/>
<dbReference type="InterPro" id="IPR023393">
    <property type="entry name" value="START-like_dom_sf"/>
</dbReference>
<dbReference type="Proteomes" id="UP000321367">
    <property type="component" value="Unassembled WGS sequence"/>
</dbReference>
<dbReference type="AlphaFoldDB" id="A0A5C6ZSV8"/>
<sequence>MKYSKEIIIDLPREEVIAKMENPENFKHWQKGFISYKHLSGNPGHVDARSKLKYKMGKRDIEMVETIEKNNLPKKLFMSYDAKGVCNKQKNYFEEVGNNSTKWISDNEFECSGFMKIIAILTPGSFKKQTYMYMKDFKAFAENGKSVLNQ</sequence>
<dbReference type="RefSeq" id="WP_026837869.1">
    <property type="nucleotide sequence ID" value="NZ_CBCSHZ010000014.1"/>
</dbReference>
<dbReference type="OrthoDB" id="411301at2"/>
<evidence type="ECO:0000313" key="1">
    <source>
        <dbReference type="EMBL" id="TXD93436.1"/>
    </source>
</evidence>
<dbReference type="CDD" id="cd07812">
    <property type="entry name" value="SRPBCC"/>
    <property type="match status" value="1"/>
</dbReference>
<accession>A0A5C6ZSV8</accession>
<dbReference type="SUPFAM" id="SSF55961">
    <property type="entry name" value="Bet v1-like"/>
    <property type="match status" value="1"/>
</dbReference>
<dbReference type="Gene3D" id="3.30.530.20">
    <property type="match status" value="1"/>
</dbReference>
<organism evidence="1 2">
    <name type="scientific">Gillisia hiemivivida</name>
    <dbReference type="NCBI Taxonomy" id="291190"/>
    <lineage>
        <taxon>Bacteria</taxon>
        <taxon>Pseudomonadati</taxon>
        <taxon>Bacteroidota</taxon>
        <taxon>Flavobacteriia</taxon>
        <taxon>Flavobacteriales</taxon>
        <taxon>Flavobacteriaceae</taxon>
        <taxon>Gillisia</taxon>
    </lineage>
</organism>
<keyword evidence="2" id="KW-1185">Reference proteome</keyword>
<comment type="caution">
    <text evidence="1">The sequence shown here is derived from an EMBL/GenBank/DDBJ whole genome shotgun (WGS) entry which is preliminary data.</text>
</comment>
<name>A0A5C6ZSV8_9FLAO</name>
<gene>
    <name evidence="1" type="ORF">ES724_10545</name>
</gene>
<evidence type="ECO:0000313" key="2">
    <source>
        <dbReference type="Proteomes" id="UP000321367"/>
    </source>
</evidence>
<protein>
    <submittedName>
        <fullName evidence="1">SRPBCC family protein</fullName>
    </submittedName>
</protein>
<reference evidence="1 2" key="1">
    <citation type="submission" date="2019-08" db="EMBL/GenBank/DDBJ databases">
        <title>Genome sequence of Gillisia hiemivivida IC154 (type strain).</title>
        <authorList>
            <person name="Bowman J.P."/>
        </authorList>
    </citation>
    <scope>NUCLEOTIDE SEQUENCE [LARGE SCALE GENOMIC DNA]</scope>
    <source>
        <strain evidence="1 2">IC154</strain>
    </source>
</reference>